<reference evidence="2 3" key="1">
    <citation type="submission" date="2024-06" db="EMBL/GenBank/DDBJ databases">
        <title>Genomic Encyclopedia of Type Strains, Phase IV (KMG-IV): sequencing the most valuable type-strain genomes for metagenomic binning, comparative biology and taxonomic classification.</title>
        <authorList>
            <person name="Goeker M."/>
        </authorList>
    </citation>
    <scope>NUCLEOTIDE SEQUENCE [LARGE SCALE GENOMIC DNA]</scope>
    <source>
        <strain evidence="2 3">DSM 23520</strain>
    </source>
</reference>
<keyword evidence="1" id="KW-1133">Transmembrane helix</keyword>
<organism evidence="2 3">
    <name type="scientific">Alkalibacillus flavidus</name>
    <dbReference type="NCBI Taxonomy" id="546021"/>
    <lineage>
        <taxon>Bacteria</taxon>
        <taxon>Bacillati</taxon>
        <taxon>Bacillota</taxon>
        <taxon>Bacilli</taxon>
        <taxon>Bacillales</taxon>
        <taxon>Bacillaceae</taxon>
        <taxon>Alkalibacillus</taxon>
    </lineage>
</organism>
<dbReference type="EMBL" id="JBEPMX010000003">
    <property type="protein sequence ID" value="MET3682828.1"/>
    <property type="molecule type" value="Genomic_DNA"/>
</dbReference>
<comment type="caution">
    <text evidence="2">The sequence shown here is derived from an EMBL/GenBank/DDBJ whole genome shotgun (WGS) entry which is preliminary data.</text>
</comment>
<evidence type="ECO:0000313" key="3">
    <source>
        <dbReference type="Proteomes" id="UP001549167"/>
    </source>
</evidence>
<name>A0ABV2KTB4_9BACI</name>
<keyword evidence="1" id="KW-0812">Transmembrane</keyword>
<keyword evidence="1" id="KW-0472">Membrane</keyword>
<gene>
    <name evidence="2" type="ORF">ABID56_000918</name>
</gene>
<accession>A0ABV2KTB4</accession>
<sequence length="29" mass="3616">METFLFSNWFLIVWIAFFILLFVIYVKKS</sequence>
<evidence type="ECO:0000313" key="2">
    <source>
        <dbReference type="EMBL" id="MET3682828.1"/>
    </source>
</evidence>
<keyword evidence="3" id="KW-1185">Reference proteome</keyword>
<feature type="transmembrane region" description="Helical" evidence="1">
    <location>
        <begin position="6"/>
        <end position="26"/>
    </location>
</feature>
<proteinExistence type="predicted"/>
<protein>
    <submittedName>
        <fullName evidence="2">Uncharacterized protein</fullName>
    </submittedName>
</protein>
<evidence type="ECO:0000256" key="1">
    <source>
        <dbReference type="SAM" id="Phobius"/>
    </source>
</evidence>
<dbReference type="Proteomes" id="UP001549167">
    <property type="component" value="Unassembled WGS sequence"/>
</dbReference>